<feature type="chain" id="PRO_5042089352" description="Secreted protein" evidence="1">
    <location>
        <begin position="21"/>
        <end position="127"/>
    </location>
</feature>
<reference evidence="2" key="1">
    <citation type="submission" date="2023-07" db="EMBL/GenBank/DDBJ databases">
        <authorList>
            <consortium name="AG Swart"/>
            <person name="Singh M."/>
            <person name="Singh A."/>
            <person name="Seah K."/>
            <person name="Emmerich C."/>
        </authorList>
    </citation>
    <scope>NUCLEOTIDE SEQUENCE</scope>
    <source>
        <strain evidence="2">DP1</strain>
    </source>
</reference>
<evidence type="ECO:0000313" key="2">
    <source>
        <dbReference type="EMBL" id="CAI2361291.1"/>
    </source>
</evidence>
<comment type="caution">
    <text evidence="2">The sequence shown here is derived from an EMBL/GenBank/DDBJ whole genome shotgun (WGS) entry which is preliminary data.</text>
</comment>
<accession>A0AAD1X864</accession>
<protein>
    <recommendedName>
        <fullName evidence="4">Secreted protein</fullName>
    </recommendedName>
</protein>
<keyword evidence="1" id="KW-0732">Signal</keyword>
<evidence type="ECO:0000313" key="3">
    <source>
        <dbReference type="Proteomes" id="UP001295684"/>
    </source>
</evidence>
<dbReference type="AlphaFoldDB" id="A0AAD1X864"/>
<feature type="signal peptide" evidence="1">
    <location>
        <begin position="1"/>
        <end position="20"/>
    </location>
</feature>
<dbReference type="Proteomes" id="UP001295684">
    <property type="component" value="Unassembled WGS sequence"/>
</dbReference>
<evidence type="ECO:0000256" key="1">
    <source>
        <dbReference type="SAM" id="SignalP"/>
    </source>
</evidence>
<evidence type="ECO:0008006" key="4">
    <source>
        <dbReference type="Google" id="ProtNLM"/>
    </source>
</evidence>
<organism evidence="2 3">
    <name type="scientific">Euplotes crassus</name>
    <dbReference type="NCBI Taxonomy" id="5936"/>
    <lineage>
        <taxon>Eukaryota</taxon>
        <taxon>Sar</taxon>
        <taxon>Alveolata</taxon>
        <taxon>Ciliophora</taxon>
        <taxon>Intramacronucleata</taxon>
        <taxon>Spirotrichea</taxon>
        <taxon>Hypotrichia</taxon>
        <taxon>Euplotida</taxon>
        <taxon>Euplotidae</taxon>
        <taxon>Moneuplotes</taxon>
    </lineage>
</organism>
<proteinExistence type="predicted"/>
<dbReference type="EMBL" id="CAMPGE010002488">
    <property type="protein sequence ID" value="CAI2361291.1"/>
    <property type="molecule type" value="Genomic_DNA"/>
</dbReference>
<name>A0AAD1X864_EUPCR</name>
<keyword evidence="3" id="KW-1185">Reference proteome</keyword>
<sequence length="127" mass="14686">MITIVFQNLIIIALTPLISLIQEISQNVVSAESRYPRFRRTLECSLPELSGNNLKILCRWDTPHCLKTSLLQVVEGIMHRRCRYLCGKGATGSEYSLKRIDNKKETINSEFVNYNLLRSRLKTCELR</sequence>
<gene>
    <name evidence="2" type="ORF">ECRASSUSDP1_LOCUS2602</name>
</gene>